<evidence type="ECO:0000313" key="2">
    <source>
        <dbReference type="Proteomes" id="UP000364097"/>
    </source>
</evidence>
<sequence length="270" mass="31986">MYLEAILFDKSELINIKKNSTCTTMEIRLPIFAPINKATGKSKIFIEFQKNRRTRQITTQWGEVFIKGSLLTQVHKDILDLIVSSAKKIIETKDERLLIEFSISEVLKKYKDTGKNHKWFKNILEDIITTVVKIKDHNNVEYYFHIIGSMKYDEGNNFVGIILSKEYLQFYKKTLSINYNKEVENIVHIENSFIKSIIRFFISHNKINIEFDNLLTALGIDCNKTERNYRKLRKELETHIDCLNQFNIKYDKFKETLKYNGNDNVKFIFN</sequence>
<comment type="caution">
    <text evidence="1">The sequence shown here is derived from an EMBL/GenBank/DDBJ whole genome shotgun (WGS) entry which is preliminary data.</text>
</comment>
<dbReference type="Proteomes" id="UP000364097">
    <property type="component" value="Unassembled WGS sequence"/>
</dbReference>
<dbReference type="Gene3D" id="1.10.10.10">
    <property type="entry name" value="Winged helix-like DNA-binding domain superfamily/Winged helix DNA-binding domain"/>
    <property type="match status" value="1"/>
</dbReference>
<gene>
    <name evidence="1" type="ORF">A0Z09_001060</name>
</gene>
<reference evidence="1" key="1">
    <citation type="submission" date="2019-08" db="EMBL/GenBank/DDBJ databases">
        <title>Rapid identification of Enteric Bacteria from Whole Genome Sequences (WGS) using Average Nucleotide Identity (ANI).</title>
        <authorList>
            <person name="Lane C."/>
        </authorList>
    </citation>
    <scope>NUCLEOTIDE SEQUENCE [LARGE SCALE GENOMIC DNA]</scope>
    <source>
        <strain evidence="1">2010D-8461</strain>
    </source>
</reference>
<evidence type="ECO:0000313" key="1">
    <source>
        <dbReference type="EMBL" id="MPB98662.1"/>
    </source>
</evidence>
<keyword evidence="2" id="KW-1185">Reference proteome</keyword>
<organism evidence="1 2">
    <name type="scientific">Campylobacter subantarcticus</name>
    <dbReference type="NCBI Taxonomy" id="497724"/>
    <lineage>
        <taxon>Bacteria</taxon>
        <taxon>Pseudomonadati</taxon>
        <taxon>Campylobacterota</taxon>
        <taxon>Epsilonproteobacteria</taxon>
        <taxon>Campylobacterales</taxon>
        <taxon>Campylobacteraceae</taxon>
        <taxon>Campylobacter</taxon>
    </lineage>
</organism>
<name>A0ABW9N3I5_9BACT</name>
<dbReference type="EMBL" id="AACKMW020000009">
    <property type="protein sequence ID" value="MPB98662.1"/>
    <property type="molecule type" value="Genomic_DNA"/>
</dbReference>
<dbReference type="InterPro" id="IPR036388">
    <property type="entry name" value="WH-like_DNA-bd_sf"/>
</dbReference>
<accession>A0ABW9N3I5</accession>
<protein>
    <submittedName>
        <fullName evidence="1">Uncharacterized protein</fullName>
    </submittedName>
</protein>
<proteinExistence type="predicted"/>